<dbReference type="GO" id="GO:0016020">
    <property type="term" value="C:membrane"/>
    <property type="evidence" value="ECO:0007669"/>
    <property type="project" value="GOC"/>
</dbReference>
<reference evidence="2 3" key="1">
    <citation type="submission" date="2015-11" db="EMBL/GenBank/DDBJ databases">
        <title>Genomic analysis of 38 Legionella species identifies large and diverse effector repertoires.</title>
        <authorList>
            <person name="Burstein D."/>
            <person name="Amaro F."/>
            <person name="Zusman T."/>
            <person name="Lifshitz Z."/>
            <person name="Cohen O."/>
            <person name="Gilbert J.A."/>
            <person name="Pupko T."/>
            <person name="Shuman H.A."/>
            <person name="Segal G."/>
        </authorList>
    </citation>
    <scope>NUCLEOTIDE SEQUENCE [LARGE SCALE GENOMIC DNA]</scope>
    <source>
        <strain evidence="2 3">Mt.St.Helens-4</strain>
    </source>
</reference>
<dbReference type="Proteomes" id="UP000054621">
    <property type="component" value="Unassembled WGS sequence"/>
</dbReference>
<keyword evidence="1 2" id="KW-0812">Transmembrane</keyword>
<dbReference type="eggNOG" id="COG4539">
    <property type="taxonomic scope" value="Bacteria"/>
</dbReference>
<dbReference type="Pfam" id="PF06127">
    <property type="entry name" value="Mpo1-like"/>
    <property type="match status" value="1"/>
</dbReference>
<gene>
    <name evidence="2" type="ORF">Lsai_0786</name>
</gene>
<feature type="transmembrane region" description="Helical" evidence="1">
    <location>
        <begin position="113"/>
        <end position="134"/>
    </location>
</feature>
<feature type="transmembrane region" description="Helical" evidence="1">
    <location>
        <begin position="36"/>
        <end position="56"/>
    </location>
</feature>
<dbReference type="InterPro" id="IPR009305">
    <property type="entry name" value="Mpo1-like"/>
</dbReference>
<feature type="transmembrane region" description="Helical" evidence="1">
    <location>
        <begin position="146"/>
        <end position="167"/>
    </location>
</feature>
<dbReference type="GO" id="GO:0046521">
    <property type="term" value="P:sphingoid catabolic process"/>
    <property type="evidence" value="ECO:0007669"/>
    <property type="project" value="TreeGrafter"/>
</dbReference>
<dbReference type="STRING" id="28087.Lsai_0786"/>
<sequence>MCYVLSITTRSIFKMKPFIEQAQFYAAYHHNIKTRYTHLAGVPILILSIMIFLGFIKIIMPGVFATNLAFLATLGALVYYFRLNWQLALALTPILLILLLIANWFSQDGPTPFGVWFFILFFIIGLGLQLYGHYLEGKRPAFMDNFSQALIAPLCLVAELFFMAGYMQPLKEQMYGSEEKVL</sequence>
<keyword evidence="1" id="KW-1133">Transmembrane helix</keyword>
<comment type="caution">
    <text evidence="2">The sequence shown here is derived from an EMBL/GenBank/DDBJ whole genome shotgun (WGS) entry which is preliminary data.</text>
</comment>
<proteinExistence type="predicted"/>
<organism evidence="2 3">
    <name type="scientific">Legionella sainthelensi</name>
    <dbReference type="NCBI Taxonomy" id="28087"/>
    <lineage>
        <taxon>Bacteria</taxon>
        <taxon>Pseudomonadati</taxon>
        <taxon>Pseudomonadota</taxon>
        <taxon>Gammaproteobacteria</taxon>
        <taxon>Legionellales</taxon>
        <taxon>Legionellaceae</taxon>
        <taxon>Legionella</taxon>
    </lineage>
</organism>
<dbReference type="PANTHER" id="PTHR28026:SF9">
    <property type="entry name" value="2-HYDROXY-PALMITIC ACID DIOXYGENASE MPO1"/>
    <property type="match status" value="1"/>
</dbReference>
<keyword evidence="1" id="KW-0472">Membrane</keyword>
<name>A0A0W0YNP6_9GAMM</name>
<evidence type="ECO:0000256" key="1">
    <source>
        <dbReference type="SAM" id="Phobius"/>
    </source>
</evidence>
<dbReference type="EMBL" id="LNYV01000013">
    <property type="protein sequence ID" value="KTD58179.1"/>
    <property type="molecule type" value="Genomic_DNA"/>
</dbReference>
<dbReference type="PANTHER" id="PTHR28026">
    <property type="entry name" value="DUF962 DOMAIN PROTEIN (AFU_ORTHOLOGUE AFUA_8G05310)"/>
    <property type="match status" value="1"/>
</dbReference>
<feature type="transmembrane region" description="Helical" evidence="1">
    <location>
        <begin position="87"/>
        <end position="106"/>
    </location>
</feature>
<evidence type="ECO:0000313" key="2">
    <source>
        <dbReference type="EMBL" id="KTD58179.1"/>
    </source>
</evidence>
<dbReference type="AlphaFoldDB" id="A0A0W0YNP6"/>
<protein>
    <submittedName>
        <fullName evidence="2">Transmembrane protein</fullName>
    </submittedName>
</protein>
<evidence type="ECO:0000313" key="3">
    <source>
        <dbReference type="Proteomes" id="UP000054621"/>
    </source>
</evidence>
<accession>A0A0W0YNP6</accession>
<dbReference type="PATRIC" id="fig|28087.4.peg.839"/>